<reference evidence="1" key="1">
    <citation type="submission" date="2020-06" db="EMBL/GenBank/DDBJ databases">
        <authorList>
            <person name="Dong N."/>
        </authorList>
    </citation>
    <scope>NUCLEOTIDE SEQUENCE</scope>
    <source>
        <strain evidence="1">R1692</strain>
    </source>
</reference>
<organism evidence="1 2">
    <name type="scientific">Sphingobacterium hotanense</name>
    <dbReference type="NCBI Taxonomy" id="649196"/>
    <lineage>
        <taxon>Bacteria</taxon>
        <taxon>Pseudomonadati</taxon>
        <taxon>Bacteroidota</taxon>
        <taxon>Sphingobacteriia</taxon>
        <taxon>Sphingobacteriales</taxon>
        <taxon>Sphingobacteriaceae</taxon>
        <taxon>Sphingobacterium</taxon>
    </lineage>
</organism>
<evidence type="ECO:0000313" key="2">
    <source>
        <dbReference type="Proteomes" id="UP001170954"/>
    </source>
</evidence>
<evidence type="ECO:0000313" key="1">
    <source>
        <dbReference type="EMBL" id="MDM1048552.1"/>
    </source>
</evidence>
<comment type="caution">
    <text evidence="1">The sequence shown here is derived from an EMBL/GenBank/DDBJ whole genome shotgun (WGS) entry which is preliminary data.</text>
</comment>
<sequence>MRIMSIKQWLKMEYLAPSIMVAEIEMETSIATSSATVSPGGGNGNNNPWITEEDEEVKNNEWELFG</sequence>
<dbReference type="EMBL" id="JACAGK010000024">
    <property type="protein sequence ID" value="MDM1048552.1"/>
    <property type="molecule type" value="Genomic_DNA"/>
</dbReference>
<name>A0ABT7NMT1_9SPHI</name>
<keyword evidence="2" id="KW-1185">Reference proteome</keyword>
<dbReference type="Proteomes" id="UP001170954">
    <property type="component" value="Unassembled WGS sequence"/>
</dbReference>
<gene>
    <name evidence="1" type="ORF">HX018_09915</name>
</gene>
<reference evidence="1" key="2">
    <citation type="journal article" date="2022" name="Sci. Total Environ.">
        <title>Prevalence, transmission, and molecular epidemiology of tet(X)-positive bacteria among humans, animals, and environmental niches in China: An epidemiological, and genomic-based study.</title>
        <authorList>
            <person name="Dong N."/>
            <person name="Zeng Y."/>
            <person name="Cai C."/>
            <person name="Sun C."/>
            <person name="Lu J."/>
            <person name="Liu C."/>
            <person name="Zhou H."/>
            <person name="Sun Q."/>
            <person name="Shu L."/>
            <person name="Wang H."/>
            <person name="Wang Y."/>
            <person name="Wang S."/>
            <person name="Wu C."/>
            <person name="Chan E.W."/>
            <person name="Chen G."/>
            <person name="Shen Z."/>
            <person name="Chen S."/>
            <person name="Zhang R."/>
        </authorList>
    </citation>
    <scope>NUCLEOTIDE SEQUENCE</scope>
    <source>
        <strain evidence="1">R1692</strain>
    </source>
</reference>
<protein>
    <submittedName>
        <fullName evidence="1">Uncharacterized protein</fullName>
    </submittedName>
</protein>
<accession>A0ABT7NMT1</accession>
<proteinExistence type="predicted"/>